<dbReference type="EC" id="3.1.3.9" evidence="4"/>
<feature type="transmembrane region" description="Helical" evidence="12">
    <location>
        <begin position="160"/>
        <end position="179"/>
    </location>
</feature>
<evidence type="ECO:0000256" key="5">
    <source>
        <dbReference type="ARBA" id="ARBA00022432"/>
    </source>
</evidence>
<protein>
    <recommendedName>
        <fullName evidence="4">glucose-6-phosphatase</fullName>
        <ecNumber evidence="4">3.1.3.9</ecNumber>
    </recommendedName>
</protein>
<feature type="transmembrane region" description="Helical" evidence="12">
    <location>
        <begin position="210"/>
        <end position="233"/>
    </location>
</feature>
<feature type="domain" description="Phosphatidic acid phosphatase type 2/haloperoxidase" evidence="13">
    <location>
        <begin position="52"/>
        <end position="177"/>
    </location>
</feature>
<feature type="region of interest" description="Disordered" evidence="11">
    <location>
        <begin position="376"/>
        <end position="413"/>
    </location>
</feature>
<keyword evidence="8" id="KW-0256">Endoplasmic reticulum</keyword>
<keyword evidence="7" id="KW-0378">Hydrolase</keyword>
<dbReference type="PANTHER" id="PTHR12591">
    <property type="entry name" value="GLUCOSE-6-PHOSPHATASE"/>
    <property type="match status" value="1"/>
</dbReference>
<evidence type="ECO:0000256" key="2">
    <source>
        <dbReference type="ARBA" id="ARBA00004742"/>
    </source>
</evidence>
<feature type="compositionally biased region" description="Basic residues" evidence="11">
    <location>
        <begin position="402"/>
        <end position="413"/>
    </location>
</feature>
<feature type="transmembrane region" description="Helical" evidence="12">
    <location>
        <begin position="334"/>
        <end position="359"/>
    </location>
</feature>
<comment type="subcellular location">
    <subcellularLocation>
        <location evidence="1">Endoplasmic reticulum membrane</location>
        <topology evidence="1">Multi-pass membrane protein</topology>
    </subcellularLocation>
</comment>
<reference evidence="14" key="1">
    <citation type="submission" date="2019-11" db="UniProtKB">
        <authorList>
            <consortium name="WormBaseParasite"/>
        </authorList>
    </citation>
    <scope>IDENTIFICATION</scope>
</reference>
<comment type="similarity">
    <text evidence="3">Belongs to the glucose-6-phosphatase family.</text>
</comment>
<feature type="transmembrane region" description="Helical" evidence="12">
    <location>
        <begin position="261"/>
        <end position="281"/>
    </location>
</feature>
<dbReference type="AlphaFoldDB" id="A0A5K3EKN1"/>
<dbReference type="InterPro" id="IPR000326">
    <property type="entry name" value="PAP2/HPO"/>
</dbReference>
<keyword evidence="5" id="KW-0312">Gluconeogenesis</keyword>
<dbReference type="GO" id="GO:0005789">
    <property type="term" value="C:endoplasmic reticulum membrane"/>
    <property type="evidence" value="ECO:0007669"/>
    <property type="project" value="UniProtKB-SubCell"/>
</dbReference>
<evidence type="ECO:0000256" key="7">
    <source>
        <dbReference type="ARBA" id="ARBA00022801"/>
    </source>
</evidence>
<feature type="transmembrane region" description="Helical" evidence="12">
    <location>
        <begin position="132"/>
        <end position="154"/>
    </location>
</feature>
<feature type="transmembrane region" description="Helical" evidence="12">
    <location>
        <begin position="293"/>
        <end position="314"/>
    </location>
</feature>
<evidence type="ECO:0000256" key="9">
    <source>
        <dbReference type="ARBA" id="ARBA00022989"/>
    </source>
</evidence>
<dbReference type="Pfam" id="PF01569">
    <property type="entry name" value="PAP2"/>
    <property type="match status" value="1"/>
</dbReference>
<organism evidence="14">
    <name type="scientific">Mesocestoides corti</name>
    <name type="common">Flatworm</name>
    <dbReference type="NCBI Taxonomy" id="53468"/>
    <lineage>
        <taxon>Eukaryota</taxon>
        <taxon>Metazoa</taxon>
        <taxon>Spiralia</taxon>
        <taxon>Lophotrochozoa</taxon>
        <taxon>Platyhelminthes</taxon>
        <taxon>Cestoda</taxon>
        <taxon>Eucestoda</taxon>
        <taxon>Cyclophyllidea</taxon>
        <taxon>Mesocestoididae</taxon>
        <taxon>Mesocestoides</taxon>
    </lineage>
</organism>
<dbReference type="GO" id="GO:0006094">
    <property type="term" value="P:gluconeogenesis"/>
    <property type="evidence" value="ECO:0007669"/>
    <property type="project" value="UniProtKB-KW"/>
</dbReference>
<keyword evidence="6 12" id="KW-0812">Transmembrane</keyword>
<evidence type="ECO:0000256" key="8">
    <source>
        <dbReference type="ARBA" id="ARBA00022824"/>
    </source>
</evidence>
<proteinExistence type="inferred from homology"/>
<sequence length="413" mass="45343">MDGVYVSGARLIKNLQGYNIPPSLFLFASHLGNPPIVNLIAFPLAFFLHPVLGSATLLSINFSEWLNCALKLILNDDRPYWWVKEHSKTGLQLKHFPITCETGPGSPSGHCMVSVAGWLPIILFVRHQYSRFGSVLCFVFLICVGVVATSRLYVAAHFPHQVIFGTILGAVIGLSFYTWTQSYTQKNQCLFENKTFNEIRPSLLLCPQNLVFIAVGSFIMSKIVGIALSHVGVDVHRSYRFALDACDRPEWIHASTSIDASYARVMGAILGLALALVFRPLMPHCSPRSAVTLKRLVLSSVICAIASSVFKAIAQFIGFQLARFASYISVDSDTLFLLSMVIQSAVCPVIVALVFPICFARACVRDNAFFDPHSASDTSVSHDESPSAPLVIDHTSGASSLKCRRSRPTSRRS</sequence>
<evidence type="ECO:0000256" key="3">
    <source>
        <dbReference type="ARBA" id="ARBA00009266"/>
    </source>
</evidence>
<keyword evidence="10 12" id="KW-0472">Membrane</keyword>
<dbReference type="PANTHER" id="PTHR12591:SF0">
    <property type="entry name" value="FI19814P1"/>
    <property type="match status" value="1"/>
</dbReference>
<evidence type="ECO:0000313" key="14">
    <source>
        <dbReference type="WBParaSite" id="MCU_001261-RB"/>
    </source>
</evidence>
<evidence type="ECO:0000259" key="13">
    <source>
        <dbReference type="SMART" id="SM00014"/>
    </source>
</evidence>
<evidence type="ECO:0000256" key="1">
    <source>
        <dbReference type="ARBA" id="ARBA00004477"/>
    </source>
</evidence>
<dbReference type="GO" id="GO:0051156">
    <property type="term" value="P:glucose 6-phosphate metabolic process"/>
    <property type="evidence" value="ECO:0007669"/>
    <property type="project" value="TreeGrafter"/>
</dbReference>
<evidence type="ECO:0000256" key="12">
    <source>
        <dbReference type="SAM" id="Phobius"/>
    </source>
</evidence>
<evidence type="ECO:0000256" key="11">
    <source>
        <dbReference type="SAM" id="MobiDB-lite"/>
    </source>
</evidence>
<comment type="pathway">
    <text evidence="2">Carbohydrate biosynthesis; gluconeogenesis.</text>
</comment>
<dbReference type="WBParaSite" id="MCU_001261-RB">
    <property type="protein sequence ID" value="MCU_001261-RB"/>
    <property type="gene ID" value="MCU_001261"/>
</dbReference>
<dbReference type="SUPFAM" id="SSF48317">
    <property type="entry name" value="Acid phosphatase/Vanadium-dependent haloperoxidase"/>
    <property type="match status" value="1"/>
</dbReference>
<accession>A0A5K3EKN1</accession>
<name>A0A5K3EKN1_MESCO</name>
<evidence type="ECO:0000256" key="10">
    <source>
        <dbReference type="ARBA" id="ARBA00023136"/>
    </source>
</evidence>
<dbReference type="Gene3D" id="1.20.144.10">
    <property type="entry name" value="Phosphatidic acid phosphatase type 2/haloperoxidase"/>
    <property type="match status" value="1"/>
</dbReference>
<dbReference type="SMART" id="SM00014">
    <property type="entry name" value="acidPPc"/>
    <property type="match status" value="1"/>
</dbReference>
<dbReference type="InterPro" id="IPR036938">
    <property type="entry name" value="PAP2/HPO_sf"/>
</dbReference>
<keyword evidence="9 12" id="KW-1133">Transmembrane helix</keyword>
<evidence type="ECO:0000256" key="4">
    <source>
        <dbReference type="ARBA" id="ARBA00012634"/>
    </source>
</evidence>
<feature type="transmembrane region" description="Helical" evidence="12">
    <location>
        <begin position="36"/>
        <end position="62"/>
    </location>
</feature>
<evidence type="ECO:0000256" key="6">
    <source>
        <dbReference type="ARBA" id="ARBA00022692"/>
    </source>
</evidence>
<dbReference type="GO" id="GO:0004346">
    <property type="term" value="F:glucose-6-phosphatase activity"/>
    <property type="evidence" value="ECO:0007669"/>
    <property type="project" value="UniProtKB-EC"/>
</dbReference>